<evidence type="ECO:0000313" key="3">
    <source>
        <dbReference type="Proteomes" id="UP000198972"/>
    </source>
</evidence>
<dbReference type="CDD" id="cd00229">
    <property type="entry name" value="SGNH_hydrolase"/>
    <property type="match status" value="1"/>
</dbReference>
<organism evidence="2 3">
    <name type="scientific">Fontibacillus panacisegetis</name>
    <dbReference type="NCBI Taxonomy" id="670482"/>
    <lineage>
        <taxon>Bacteria</taxon>
        <taxon>Bacillati</taxon>
        <taxon>Bacillota</taxon>
        <taxon>Bacilli</taxon>
        <taxon>Bacillales</taxon>
        <taxon>Paenibacillaceae</taxon>
        <taxon>Fontibacillus</taxon>
    </lineage>
</organism>
<dbReference type="AlphaFoldDB" id="A0A1G7KD03"/>
<dbReference type="Proteomes" id="UP000198972">
    <property type="component" value="Unassembled WGS sequence"/>
</dbReference>
<sequence>MLSQKDHYNIVLFGDSIAKGVILDQENGKYKVLSNSFANLVQQQFKGIIHNAGRFGSVITKGFSTMYRDVLSKKPDIVILEFGGNDCDYNWEEIAQNPHGDFLPKTTLNHYVSTLKEMIQQLRQEKIIPVLMTLPPLDAERYFKWISKNNAANASNILLWLGTVNKIYDWHKLYNEAIVQVAKELKVKWIDIRDSFLNTQDYREYMCEDGIHPNEQGHKLIADYFLHFMKNNYEELLKPV</sequence>
<dbReference type="RefSeq" id="WP_091229123.1">
    <property type="nucleotide sequence ID" value="NZ_FNBG01000009.1"/>
</dbReference>
<protein>
    <submittedName>
        <fullName evidence="2">Lysophospholipase L1</fullName>
    </submittedName>
</protein>
<dbReference type="PANTHER" id="PTHR30383">
    <property type="entry name" value="THIOESTERASE 1/PROTEASE 1/LYSOPHOSPHOLIPASE L1"/>
    <property type="match status" value="1"/>
</dbReference>
<dbReference type="OrthoDB" id="2513075at2"/>
<gene>
    <name evidence="2" type="ORF">SAMN04488542_10989</name>
</gene>
<dbReference type="Pfam" id="PF13472">
    <property type="entry name" value="Lipase_GDSL_2"/>
    <property type="match status" value="1"/>
</dbReference>
<dbReference type="PANTHER" id="PTHR30383:SF5">
    <property type="entry name" value="SGNH HYDROLASE-TYPE ESTERASE DOMAIN-CONTAINING PROTEIN"/>
    <property type="match status" value="1"/>
</dbReference>
<dbReference type="InterPro" id="IPR013830">
    <property type="entry name" value="SGNH_hydro"/>
</dbReference>
<feature type="domain" description="SGNH hydrolase-type esterase" evidence="1">
    <location>
        <begin position="12"/>
        <end position="220"/>
    </location>
</feature>
<keyword evidence="3" id="KW-1185">Reference proteome</keyword>
<dbReference type="STRING" id="670482.SAMN04488542_10989"/>
<dbReference type="EMBL" id="FNBG01000009">
    <property type="protein sequence ID" value="SDF34709.1"/>
    <property type="molecule type" value="Genomic_DNA"/>
</dbReference>
<dbReference type="SUPFAM" id="SSF52266">
    <property type="entry name" value="SGNH hydrolase"/>
    <property type="match status" value="1"/>
</dbReference>
<dbReference type="GO" id="GO:0004622">
    <property type="term" value="F:phosphatidylcholine lysophospholipase activity"/>
    <property type="evidence" value="ECO:0007669"/>
    <property type="project" value="TreeGrafter"/>
</dbReference>
<proteinExistence type="predicted"/>
<reference evidence="2 3" key="1">
    <citation type="submission" date="2016-10" db="EMBL/GenBank/DDBJ databases">
        <authorList>
            <person name="de Groot N.N."/>
        </authorList>
    </citation>
    <scope>NUCLEOTIDE SEQUENCE [LARGE SCALE GENOMIC DNA]</scope>
    <source>
        <strain evidence="2 3">DSM 28129</strain>
    </source>
</reference>
<evidence type="ECO:0000313" key="2">
    <source>
        <dbReference type="EMBL" id="SDF34709.1"/>
    </source>
</evidence>
<name>A0A1G7KD03_9BACL</name>
<dbReference type="Gene3D" id="3.40.50.1110">
    <property type="entry name" value="SGNH hydrolase"/>
    <property type="match status" value="1"/>
</dbReference>
<dbReference type="InterPro" id="IPR036514">
    <property type="entry name" value="SGNH_hydro_sf"/>
</dbReference>
<dbReference type="InterPro" id="IPR051532">
    <property type="entry name" value="Ester_Hydrolysis_Enzymes"/>
</dbReference>
<accession>A0A1G7KD03</accession>
<evidence type="ECO:0000259" key="1">
    <source>
        <dbReference type="Pfam" id="PF13472"/>
    </source>
</evidence>